<dbReference type="InterPro" id="IPR039420">
    <property type="entry name" value="WalR-like"/>
</dbReference>
<dbReference type="Pfam" id="PF00486">
    <property type="entry name" value="Trans_reg_C"/>
    <property type="match status" value="1"/>
</dbReference>
<evidence type="ECO:0000313" key="6">
    <source>
        <dbReference type="EMBL" id="NVO58501.1"/>
    </source>
</evidence>
<dbReference type="InterPro" id="IPR001789">
    <property type="entry name" value="Sig_transdc_resp-reg_receiver"/>
</dbReference>
<dbReference type="CDD" id="cd00383">
    <property type="entry name" value="trans_reg_C"/>
    <property type="match status" value="1"/>
</dbReference>
<evidence type="ECO:0000256" key="2">
    <source>
        <dbReference type="PROSITE-ProRule" id="PRU00169"/>
    </source>
</evidence>
<dbReference type="Pfam" id="PF00072">
    <property type="entry name" value="Response_reg"/>
    <property type="match status" value="1"/>
</dbReference>
<name>A0ABX2PXV0_9RHOB</name>
<dbReference type="PANTHER" id="PTHR48111:SF58">
    <property type="entry name" value="TORCAD OPERON TRANSCRIPTIONAL REGULATORY PROTEIN TORR"/>
    <property type="match status" value="1"/>
</dbReference>
<feature type="modified residue" description="4-aspartylphosphate" evidence="2">
    <location>
        <position position="53"/>
    </location>
</feature>
<dbReference type="RefSeq" id="WP_176867542.1">
    <property type="nucleotide sequence ID" value="NZ_JABXWT010000028.1"/>
</dbReference>
<dbReference type="EMBL" id="JABXWT010000028">
    <property type="protein sequence ID" value="NVO58501.1"/>
    <property type="molecule type" value="Genomic_DNA"/>
</dbReference>
<proteinExistence type="predicted"/>
<dbReference type="SMART" id="SM00448">
    <property type="entry name" value="REC"/>
    <property type="match status" value="1"/>
</dbReference>
<keyword evidence="1 3" id="KW-0238">DNA-binding</keyword>
<feature type="domain" description="Response regulatory" evidence="4">
    <location>
        <begin position="4"/>
        <end position="117"/>
    </location>
</feature>
<dbReference type="InterPro" id="IPR016032">
    <property type="entry name" value="Sig_transdc_resp-reg_C-effctor"/>
</dbReference>
<dbReference type="InterPro" id="IPR036388">
    <property type="entry name" value="WH-like_DNA-bd_sf"/>
</dbReference>
<evidence type="ECO:0000313" key="7">
    <source>
        <dbReference type="Proteomes" id="UP000630805"/>
    </source>
</evidence>
<dbReference type="PROSITE" id="PS50110">
    <property type="entry name" value="RESPONSE_REGULATORY"/>
    <property type="match status" value="1"/>
</dbReference>
<dbReference type="Gene3D" id="6.10.250.690">
    <property type="match status" value="1"/>
</dbReference>
<sequence>MAQHIVIVEDDAVTRKRLAASLRKQMYRVSEAENAGQMEEVIARDPADLLLVDINMEGKDGLTITREQRAASKVGIILLTSRDDQIDRIIGLEMGADDYVTKPFDRRELFARIKNLLARISELSEVRQKVEPVAQVGGWTLDHLRRRLVDESGTIEPLTRAEFELLHAFFRHPGVILSRDRLLDLIQHRQWDPDNRTIDVLVGRLRKKIETNPSNPDWIITVHGEGYLFAPPDI</sequence>
<evidence type="ECO:0000259" key="4">
    <source>
        <dbReference type="PROSITE" id="PS50110"/>
    </source>
</evidence>
<evidence type="ECO:0000256" key="1">
    <source>
        <dbReference type="ARBA" id="ARBA00023125"/>
    </source>
</evidence>
<feature type="DNA-binding region" description="OmpR/PhoB-type" evidence="3">
    <location>
        <begin position="131"/>
        <end position="231"/>
    </location>
</feature>
<dbReference type="InterPro" id="IPR001867">
    <property type="entry name" value="OmpR/PhoB-type_DNA-bd"/>
</dbReference>
<keyword evidence="2" id="KW-0597">Phosphoprotein</keyword>
<feature type="domain" description="OmpR/PhoB-type" evidence="5">
    <location>
        <begin position="131"/>
        <end position="231"/>
    </location>
</feature>
<comment type="caution">
    <text evidence="6">The sequence shown here is derived from an EMBL/GenBank/DDBJ whole genome shotgun (WGS) entry which is preliminary data.</text>
</comment>
<gene>
    <name evidence="6" type="ORF">HW561_22215</name>
</gene>
<reference evidence="6 7" key="1">
    <citation type="submission" date="2020-06" db="EMBL/GenBank/DDBJ databases">
        <authorList>
            <person name="Cao W.R."/>
        </authorList>
    </citation>
    <scope>NUCLEOTIDE SEQUENCE [LARGE SCALE GENOMIC DNA]</scope>
    <source>
        <strain evidence="6 7">B1Z28</strain>
    </source>
</reference>
<dbReference type="PROSITE" id="PS51755">
    <property type="entry name" value="OMPR_PHOB"/>
    <property type="match status" value="1"/>
</dbReference>
<keyword evidence="7" id="KW-1185">Reference proteome</keyword>
<dbReference type="Gene3D" id="1.10.10.10">
    <property type="entry name" value="Winged helix-like DNA-binding domain superfamily/Winged helix DNA-binding domain"/>
    <property type="match status" value="1"/>
</dbReference>
<dbReference type="PANTHER" id="PTHR48111">
    <property type="entry name" value="REGULATOR OF RPOS"/>
    <property type="match status" value="1"/>
</dbReference>
<evidence type="ECO:0000259" key="5">
    <source>
        <dbReference type="PROSITE" id="PS51755"/>
    </source>
</evidence>
<evidence type="ECO:0000256" key="3">
    <source>
        <dbReference type="PROSITE-ProRule" id="PRU01091"/>
    </source>
</evidence>
<protein>
    <submittedName>
        <fullName evidence="6">Response regulator</fullName>
    </submittedName>
</protein>
<dbReference type="SMART" id="SM00862">
    <property type="entry name" value="Trans_reg_C"/>
    <property type="match status" value="1"/>
</dbReference>
<dbReference type="InterPro" id="IPR011006">
    <property type="entry name" value="CheY-like_superfamily"/>
</dbReference>
<accession>A0ABX2PXV0</accession>
<organism evidence="6 7">
    <name type="scientific">Ruegeria haliotis</name>
    <dbReference type="NCBI Taxonomy" id="2747601"/>
    <lineage>
        <taxon>Bacteria</taxon>
        <taxon>Pseudomonadati</taxon>
        <taxon>Pseudomonadota</taxon>
        <taxon>Alphaproteobacteria</taxon>
        <taxon>Rhodobacterales</taxon>
        <taxon>Roseobacteraceae</taxon>
        <taxon>Ruegeria</taxon>
    </lineage>
</organism>
<dbReference type="SUPFAM" id="SSF52172">
    <property type="entry name" value="CheY-like"/>
    <property type="match status" value="1"/>
</dbReference>
<dbReference type="SUPFAM" id="SSF46894">
    <property type="entry name" value="C-terminal effector domain of the bipartite response regulators"/>
    <property type="match status" value="1"/>
</dbReference>
<dbReference type="Proteomes" id="UP000630805">
    <property type="component" value="Unassembled WGS sequence"/>
</dbReference>
<dbReference type="Gene3D" id="3.40.50.2300">
    <property type="match status" value="1"/>
</dbReference>